<dbReference type="HOGENOM" id="CLU_3019079_0_0_6"/>
<sequence>VLVADANTDVVVCENPGGVGLQTHEVETPVGSSFASVGHGSVFTYAADLTRPMRV</sequence>
<reference evidence="1 2" key="1">
    <citation type="journal article" date="2011" name="PLoS Pathog.">
        <title>Dynamic evolution of pathogenicity revealed by sequencing and comparative genomics of 19 Pseudomonas syringae isolates.</title>
        <authorList>
            <person name="Baltrus D.A."/>
            <person name="Nishimura M.T."/>
            <person name="Romanchuk A."/>
            <person name="Chang J.H."/>
            <person name="Mukhtar M.S."/>
            <person name="Cherkis K."/>
            <person name="Roach J."/>
            <person name="Grant S.R."/>
            <person name="Jones C.D."/>
            <person name="Dangl J.L."/>
        </authorList>
    </citation>
    <scope>NUCLEOTIDE SEQUENCE [LARGE SCALE GENOMIC DNA]</scope>
    <source>
        <strain evidence="2">race 4</strain>
    </source>
</reference>
<protein>
    <submittedName>
        <fullName evidence="1">Uncharacterized protein</fullName>
    </submittedName>
</protein>
<dbReference type="AlphaFoldDB" id="F3CH58"/>
<evidence type="ECO:0000313" key="1">
    <source>
        <dbReference type="EMBL" id="EGH18600.1"/>
    </source>
</evidence>
<accession>F3CH58</accession>
<gene>
    <name evidence="1" type="ORF">Pgy4_37156</name>
</gene>
<proteinExistence type="predicted"/>
<name>F3CH58_PSESG</name>
<comment type="caution">
    <text evidence="1">The sequence shown here is derived from an EMBL/GenBank/DDBJ whole genome shotgun (WGS) entry which is preliminary data.</text>
</comment>
<evidence type="ECO:0000313" key="2">
    <source>
        <dbReference type="Proteomes" id="UP000005466"/>
    </source>
</evidence>
<organism evidence="1 2">
    <name type="scientific">Pseudomonas savastanoi pv. glycinea str. race 4</name>
    <dbReference type="NCBI Taxonomy" id="875330"/>
    <lineage>
        <taxon>Bacteria</taxon>
        <taxon>Pseudomonadati</taxon>
        <taxon>Pseudomonadota</taxon>
        <taxon>Gammaproteobacteria</taxon>
        <taxon>Pseudomonadales</taxon>
        <taxon>Pseudomonadaceae</taxon>
        <taxon>Pseudomonas</taxon>
    </lineage>
</organism>
<feature type="non-terminal residue" evidence="1">
    <location>
        <position position="1"/>
    </location>
</feature>
<dbReference type="EMBL" id="ADWY01002927">
    <property type="protein sequence ID" value="EGH18600.1"/>
    <property type="molecule type" value="Genomic_DNA"/>
</dbReference>
<dbReference type="Proteomes" id="UP000005466">
    <property type="component" value="Unassembled WGS sequence"/>
</dbReference>